<dbReference type="InParanoid" id="A0A2K1Z9N1"/>
<dbReference type="AlphaFoldDB" id="A0A2K1Z9N1"/>
<evidence type="ECO:0000313" key="2">
    <source>
        <dbReference type="Proteomes" id="UP000006729"/>
    </source>
</evidence>
<dbReference type="Proteomes" id="UP000006729">
    <property type="component" value="Chromosome 8"/>
</dbReference>
<name>A0A2K1Z9N1_POPTR</name>
<dbReference type="EMBL" id="CM009297">
    <property type="protein sequence ID" value="PNT21990.2"/>
    <property type="molecule type" value="Genomic_DNA"/>
</dbReference>
<sequence>MSENIQESGRLISTLRAIFPKSLVLFSSCCTRHSATHDKQECDPCFSPSFSSLPRCCFSLGVTWLLPFSFNGYSFTFSSVM</sequence>
<organism evidence="1 2">
    <name type="scientific">Populus trichocarpa</name>
    <name type="common">Western balsam poplar</name>
    <name type="synonym">Populus balsamifera subsp. trichocarpa</name>
    <dbReference type="NCBI Taxonomy" id="3694"/>
    <lineage>
        <taxon>Eukaryota</taxon>
        <taxon>Viridiplantae</taxon>
        <taxon>Streptophyta</taxon>
        <taxon>Embryophyta</taxon>
        <taxon>Tracheophyta</taxon>
        <taxon>Spermatophyta</taxon>
        <taxon>Magnoliopsida</taxon>
        <taxon>eudicotyledons</taxon>
        <taxon>Gunneridae</taxon>
        <taxon>Pentapetalae</taxon>
        <taxon>rosids</taxon>
        <taxon>fabids</taxon>
        <taxon>Malpighiales</taxon>
        <taxon>Salicaceae</taxon>
        <taxon>Saliceae</taxon>
        <taxon>Populus</taxon>
    </lineage>
</organism>
<evidence type="ECO:0000313" key="1">
    <source>
        <dbReference type="EMBL" id="PNT21990.2"/>
    </source>
</evidence>
<accession>A0A2K1Z9N1</accession>
<gene>
    <name evidence="1" type="ORF">POPTR_008G009200</name>
</gene>
<reference evidence="1 2" key="1">
    <citation type="journal article" date="2006" name="Science">
        <title>The genome of black cottonwood, Populus trichocarpa (Torr. &amp; Gray).</title>
        <authorList>
            <person name="Tuskan G.A."/>
            <person name="Difazio S."/>
            <person name="Jansson S."/>
            <person name="Bohlmann J."/>
            <person name="Grigoriev I."/>
            <person name="Hellsten U."/>
            <person name="Putnam N."/>
            <person name="Ralph S."/>
            <person name="Rombauts S."/>
            <person name="Salamov A."/>
            <person name="Schein J."/>
            <person name="Sterck L."/>
            <person name="Aerts A."/>
            <person name="Bhalerao R.R."/>
            <person name="Bhalerao R.P."/>
            <person name="Blaudez D."/>
            <person name="Boerjan W."/>
            <person name="Brun A."/>
            <person name="Brunner A."/>
            <person name="Busov V."/>
            <person name="Campbell M."/>
            <person name="Carlson J."/>
            <person name="Chalot M."/>
            <person name="Chapman J."/>
            <person name="Chen G.L."/>
            <person name="Cooper D."/>
            <person name="Coutinho P.M."/>
            <person name="Couturier J."/>
            <person name="Covert S."/>
            <person name="Cronk Q."/>
            <person name="Cunningham R."/>
            <person name="Davis J."/>
            <person name="Degroeve S."/>
            <person name="Dejardin A."/>
            <person name="Depamphilis C."/>
            <person name="Detter J."/>
            <person name="Dirks B."/>
            <person name="Dubchak I."/>
            <person name="Duplessis S."/>
            <person name="Ehlting J."/>
            <person name="Ellis B."/>
            <person name="Gendler K."/>
            <person name="Goodstein D."/>
            <person name="Gribskov M."/>
            <person name="Grimwood J."/>
            <person name="Groover A."/>
            <person name="Gunter L."/>
            <person name="Hamberger B."/>
            <person name="Heinze B."/>
            <person name="Helariutta Y."/>
            <person name="Henrissat B."/>
            <person name="Holligan D."/>
            <person name="Holt R."/>
            <person name="Huang W."/>
            <person name="Islam-Faridi N."/>
            <person name="Jones S."/>
            <person name="Jones-Rhoades M."/>
            <person name="Jorgensen R."/>
            <person name="Joshi C."/>
            <person name="Kangasjarvi J."/>
            <person name="Karlsson J."/>
            <person name="Kelleher C."/>
            <person name="Kirkpatrick R."/>
            <person name="Kirst M."/>
            <person name="Kohler A."/>
            <person name="Kalluri U."/>
            <person name="Larimer F."/>
            <person name="Leebens-Mack J."/>
            <person name="Leple J.C."/>
            <person name="Locascio P."/>
            <person name="Lou Y."/>
            <person name="Lucas S."/>
            <person name="Martin F."/>
            <person name="Montanini B."/>
            <person name="Napoli C."/>
            <person name="Nelson D.R."/>
            <person name="Nelson C."/>
            <person name="Nieminen K."/>
            <person name="Nilsson O."/>
            <person name="Pereda V."/>
            <person name="Peter G."/>
            <person name="Philippe R."/>
            <person name="Pilate G."/>
            <person name="Poliakov A."/>
            <person name="Razumovskaya J."/>
            <person name="Richardson P."/>
            <person name="Rinaldi C."/>
            <person name="Ritland K."/>
            <person name="Rouze P."/>
            <person name="Ryaboy D."/>
            <person name="Schmutz J."/>
            <person name="Schrader J."/>
            <person name="Segerman B."/>
            <person name="Shin H."/>
            <person name="Siddiqui A."/>
            <person name="Sterky F."/>
            <person name="Terry A."/>
            <person name="Tsai C.J."/>
            <person name="Uberbacher E."/>
            <person name="Unneberg P."/>
            <person name="Vahala J."/>
            <person name="Wall K."/>
            <person name="Wessler S."/>
            <person name="Yang G."/>
            <person name="Yin T."/>
            <person name="Douglas C."/>
            <person name="Marra M."/>
            <person name="Sandberg G."/>
            <person name="Van de Peer Y."/>
            <person name="Rokhsar D."/>
        </authorList>
    </citation>
    <scope>NUCLEOTIDE SEQUENCE [LARGE SCALE GENOMIC DNA]</scope>
    <source>
        <strain evidence="2">cv. Nisqually</strain>
    </source>
</reference>
<keyword evidence="2" id="KW-1185">Reference proteome</keyword>
<protein>
    <submittedName>
        <fullName evidence="1">Uncharacterized protein</fullName>
    </submittedName>
</protein>
<proteinExistence type="predicted"/>